<name>A0A2G8K138_STIJA</name>
<organism evidence="1 2">
    <name type="scientific">Stichopus japonicus</name>
    <name type="common">Sea cucumber</name>
    <dbReference type="NCBI Taxonomy" id="307972"/>
    <lineage>
        <taxon>Eukaryota</taxon>
        <taxon>Metazoa</taxon>
        <taxon>Echinodermata</taxon>
        <taxon>Eleutherozoa</taxon>
        <taxon>Echinozoa</taxon>
        <taxon>Holothuroidea</taxon>
        <taxon>Aspidochirotacea</taxon>
        <taxon>Aspidochirotida</taxon>
        <taxon>Stichopodidae</taxon>
        <taxon>Apostichopus</taxon>
    </lineage>
</organism>
<comment type="caution">
    <text evidence="1">The sequence shown here is derived from an EMBL/GenBank/DDBJ whole genome shotgun (WGS) entry which is preliminary data.</text>
</comment>
<accession>A0A2G8K138</accession>
<sequence>MCQAFNFYFSTDDILPIGLMEVNSIDKLTKVCESKQAASDPTIADLQCDRAKDQTPLAKSVNGFPHFDGRSRIFELDACREYGKVCLVYHNTETGSPAQGAEVWFLDRSFRWHFLTDSYSEYFQMMLVHLGLPEWQYIFTDIGLSPQVQTWFHMFAPMRLVIDAEDKAKSVFQREGDTAAISEVTLDNNRVFKAKAEKRAKSGNQKKKANQNKMGTSVMSVFFVNIISQKAWKLEWILDYALYSVQEVDCLLVEVI</sequence>
<keyword evidence="2" id="KW-1185">Reference proteome</keyword>
<dbReference type="OrthoDB" id="10249691at2759"/>
<evidence type="ECO:0000313" key="1">
    <source>
        <dbReference type="EMBL" id="PIK41721.1"/>
    </source>
</evidence>
<dbReference type="AlphaFoldDB" id="A0A2G8K138"/>
<reference evidence="1 2" key="1">
    <citation type="journal article" date="2017" name="PLoS Biol.">
        <title>The sea cucumber genome provides insights into morphological evolution and visceral regeneration.</title>
        <authorList>
            <person name="Zhang X."/>
            <person name="Sun L."/>
            <person name="Yuan J."/>
            <person name="Sun Y."/>
            <person name="Gao Y."/>
            <person name="Zhang L."/>
            <person name="Li S."/>
            <person name="Dai H."/>
            <person name="Hamel J.F."/>
            <person name="Liu C."/>
            <person name="Yu Y."/>
            <person name="Liu S."/>
            <person name="Lin W."/>
            <person name="Guo K."/>
            <person name="Jin S."/>
            <person name="Xu P."/>
            <person name="Storey K.B."/>
            <person name="Huan P."/>
            <person name="Zhang T."/>
            <person name="Zhou Y."/>
            <person name="Zhang J."/>
            <person name="Lin C."/>
            <person name="Li X."/>
            <person name="Xing L."/>
            <person name="Huo D."/>
            <person name="Sun M."/>
            <person name="Wang L."/>
            <person name="Mercier A."/>
            <person name="Li F."/>
            <person name="Yang H."/>
            <person name="Xiang J."/>
        </authorList>
    </citation>
    <scope>NUCLEOTIDE SEQUENCE [LARGE SCALE GENOMIC DNA]</scope>
    <source>
        <strain evidence="1">Shaxun</strain>
        <tissue evidence="1">Muscle</tissue>
    </source>
</reference>
<gene>
    <name evidence="1" type="ORF">BSL78_21421</name>
</gene>
<evidence type="ECO:0000313" key="2">
    <source>
        <dbReference type="Proteomes" id="UP000230750"/>
    </source>
</evidence>
<dbReference type="InterPro" id="IPR039231">
    <property type="entry name" value="TPGS2"/>
</dbReference>
<dbReference type="PANTHER" id="PTHR31854:SF2">
    <property type="entry name" value="TUBULIN POLYGLUTAMYLASE COMPLEX SUBUNIT 2"/>
    <property type="match status" value="1"/>
</dbReference>
<dbReference type="PANTHER" id="PTHR31854">
    <property type="entry name" value="TUBULIN POLYGLUTAMYLASE COMPLEX SUBUNIT 2"/>
    <property type="match status" value="1"/>
</dbReference>
<dbReference type="STRING" id="307972.A0A2G8K138"/>
<dbReference type="Proteomes" id="UP000230750">
    <property type="component" value="Unassembled WGS sequence"/>
</dbReference>
<proteinExistence type="predicted"/>
<protein>
    <submittedName>
        <fullName evidence="1">Putative tubulin polyglutamylase complex subunit 2-like</fullName>
    </submittedName>
</protein>
<dbReference type="EMBL" id="MRZV01000993">
    <property type="protein sequence ID" value="PIK41721.1"/>
    <property type="molecule type" value="Genomic_DNA"/>
</dbReference>